<feature type="transmembrane region" description="Helical" evidence="8">
    <location>
        <begin position="292"/>
        <end position="312"/>
    </location>
</feature>
<evidence type="ECO:0000256" key="5">
    <source>
        <dbReference type="ARBA" id="ARBA00022692"/>
    </source>
</evidence>
<keyword evidence="11" id="KW-1185">Reference proteome</keyword>
<dbReference type="Gene3D" id="1.20.1250.20">
    <property type="entry name" value="MFS general substrate transporter like domains"/>
    <property type="match status" value="1"/>
</dbReference>
<evidence type="ECO:0000256" key="1">
    <source>
        <dbReference type="ARBA" id="ARBA00004651"/>
    </source>
</evidence>
<feature type="domain" description="Major facilitator superfamily (MFS) profile" evidence="9">
    <location>
        <begin position="23"/>
        <end position="401"/>
    </location>
</feature>
<dbReference type="Proteomes" id="UP001221597">
    <property type="component" value="Chromosome"/>
</dbReference>
<feature type="transmembrane region" description="Helical" evidence="8">
    <location>
        <begin position="61"/>
        <end position="80"/>
    </location>
</feature>
<feature type="transmembrane region" description="Helical" evidence="8">
    <location>
        <begin position="113"/>
        <end position="136"/>
    </location>
</feature>
<evidence type="ECO:0000259" key="9">
    <source>
        <dbReference type="PROSITE" id="PS50850"/>
    </source>
</evidence>
<organism evidence="10 11">
    <name type="scientific">Halobacillus naozhouensis</name>
    <dbReference type="NCBI Taxonomy" id="554880"/>
    <lineage>
        <taxon>Bacteria</taxon>
        <taxon>Bacillati</taxon>
        <taxon>Bacillota</taxon>
        <taxon>Bacilli</taxon>
        <taxon>Bacillales</taxon>
        <taxon>Bacillaceae</taxon>
        <taxon>Halobacillus</taxon>
    </lineage>
</organism>
<feature type="transmembrane region" description="Helical" evidence="8">
    <location>
        <begin position="226"/>
        <end position="250"/>
    </location>
</feature>
<evidence type="ECO:0000256" key="8">
    <source>
        <dbReference type="SAM" id="Phobius"/>
    </source>
</evidence>
<keyword evidence="6 8" id="KW-1133">Transmembrane helix</keyword>
<dbReference type="CDD" id="cd17324">
    <property type="entry name" value="MFS_NepI_like"/>
    <property type="match status" value="1"/>
</dbReference>
<proteinExistence type="inferred from homology"/>
<feature type="transmembrane region" description="Helical" evidence="8">
    <location>
        <begin position="148"/>
        <end position="166"/>
    </location>
</feature>
<comment type="similarity">
    <text evidence="2">Belongs to the major facilitator superfamily.</text>
</comment>
<dbReference type="EMBL" id="CP121671">
    <property type="protein sequence ID" value="WFT75783.1"/>
    <property type="molecule type" value="Genomic_DNA"/>
</dbReference>
<evidence type="ECO:0000256" key="3">
    <source>
        <dbReference type="ARBA" id="ARBA00022448"/>
    </source>
</evidence>
<dbReference type="Pfam" id="PF07690">
    <property type="entry name" value="MFS_1"/>
    <property type="match status" value="1"/>
</dbReference>
<feature type="transmembrane region" description="Helical" evidence="8">
    <location>
        <begin position="376"/>
        <end position="393"/>
    </location>
</feature>
<evidence type="ECO:0000313" key="10">
    <source>
        <dbReference type="EMBL" id="WFT75783.1"/>
    </source>
</evidence>
<gene>
    <name evidence="10" type="ORF">P9989_05205</name>
</gene>
<feature type="transmembrane region" description="Helical" evidence="8">
    <location>
        <begin position="350"/>
        <end position="370"/>
    </location>
</feature>
<dbReference type="InterPro" id="IPR020846">
    <property type="entry name" value="MFS_dom"/>
</dbReference>
<keyword evidence="5 8" id="KW-0812">Transmembrane</keyword>
<feature type="transmembrane region" description="Helical" evidence="8">
    <location>
        <begin position="178"/>
        <end position="197"/>
    </location>
</feature>
<dbReference type="RefSeq" id="WP_283077747.1">
    <property type="nucleotide sequence ID" value="NZ_CP121671.1"/>
</dbReference>
<evidence type="ECO:0000313" key="11">
    <source>
        <dbReference type="Proteomes" id="UP001221597"/>
    </source>
</evidence>
<evidence type="ECO:0000256" key="7">
    <source>
        <dbReference type="ARBA" id="ARBA00023136"/>
    </source>
</evidence>
<dbReference type="PROSITE" id="PS50850">
    <property type="entry name" value="MFS"/>
    <property type="match status" value="1"/>
</dbReference>
<evidence type="ECO:0000256" key="4">
    <source>
        <dbReference type="ARBA" id="ARBA00022475"/>
    </source>
</evidence>
<dbReference type="PANTHER" id="PTHR43271:SF1">
    <property type="entry name" value="INNER MEMBRANE TRANSPORT PROTEIN YNFM"/>
    <property type="match status" value="1"/>
</dbReference>
<evidence type="ECO:0000256" key="6">
    <source>
        <dbReference type="ARBA" id="ARBA00022989"/>
    </source>
</evidence>
<keyword evidence="7 8" id="KW-0472">Membrane</keyword>
<comment type="subcellular location">
    <subcellularLocation>
        <location evidence="1">Cell membrane</location>
        <topology evidence="1">Multi-pass membrane protein</topology>
    </subcellularLocation>
</comment>
<sequence>MSHTENMTGESGYKSKDKPFWMAIVALTVASFMTFSNIYMVQPILPQFVGEFGVTPTVSSLMLSLTIFSLILGLLFFGLMSDRWGRVALMKGTILLSIIPLLIIPFLESFTNILVLRFVQGFFAAGLPAAAIAYIGEEFEQRSVRIGISFYIASNAVGGMFGRVFVGYLTEQTSWQTAMWLLFGIETIFFLLFVFLLPKSQNFVASELPVRKDLAMMFVHLKNKNLIPAFYMGIVIQLAFTGVWTYLPFYLMDAPYYLSIGTITLAYFAYGMGLVGSPLASKLSLTFDLSKIVIISAVVMLTGIAVTVLPMASLVYTGLILMCLGFFVIHSMMAWLVNQQATHHKGGASSLYLVSYYVGVSGGGTITGFLWSRWGWAGVISLAVLVIPGVLWGKRTYLRPSST</sequence>
<keyword evidence="3" id="KW-0813">Transport</keyword>
<dbReference type="SUPFAM" id="SSF103473">
    <property type="entry name" value="MFS general substrate transporter"/>
    <property type="match status" value="1"/>
</dbReference>
<accession>A0ABY8IZX0</accession>
<dbReference type="InterPro" id="IPR036259">
    <property type="entry name" value="MFS_trans_sf"/>
</dbReference>
<protein>
    <submittedName>
        <fullName evidence="10">MFS transporter</fullName>
    </submittedName>
</protein>
<dbReference type="InterPro" id="IPR011701">
    <property type="entry name" value="MFS"/>
</dbReference>
<feature type="transmembrane region" description="Helical" evidence="8">
    <location>
        <begin position="20"/>
        <end position="41"/>
    </location>
</feature>
<reference evidence="10 11" key="1">
    <citation type="submission" date="2023-04" db="EMBL/GenBank/DDBJ databases">
        <title>Genome sequence of Halobacillus naozhouensis KACC 21980.</title>
        <authorList>
            <person name="Kim S."/>
            <person name="Heo J."/>
            <person name="Kwon S.-W."/>
        </authorList>
    </citation>
    <scope>NUCLEOTIDE SEQUENCE [LARGE SCALE GENOMIC DNA]</scope>
    <source>
        <strain evidence="10 11">KCTC 13234</strain>
    </source>
</reference>
<dbReference type="PANTHER" id="PTHR43271">
    <property type="entry name" value="BLL2771 PROTEIN"/>
    <property type="match status" value="1"/>
</dbReference>
<feature type="transmembrane region" description="Helical" evidence="8">
    <location>
        <begin position="318"/>
        <end position="338"/>
    </location>
</feature>
<evidence type="ECO:0000256" key="2">
    <source>
        <dbReference type="ARBA" id="ARBA00008335"/>
    </source>
</evidence>
<feature type="transmembrane region" description="Helical" evidence="8">
    <location>
        <begin position="87"/>
        <end position="107"/>
    </location>
</feature>
<keyword evidence="4" id="KW-1003">Cell membrane</keyword>
<feature type="transmembrane region" description="Helical" evidence="8">
    <location>
        <begin position="256"/>
        <end position="280"/>
    </location>
</feature>
<name>A0ABY8IZX0_9BACI</name>